<dbReference type="InterPro" id="IPR004360">
    <property type="entry name" value="Glyas_Fos-R_dOase_dom"/>
</dbReference>
<dbReference type="KEGG" id="tbv:H9L17_07835"/>
<dbReference type="InterPro" id="IPR037523">
    <property type="entry name" value="VOC_core"/>
</dbReference>
<dbReference type="EMBL" id="CP060711">
    <property type="protein sequence ID" value="QNN48018.1"/>
    <property type="molecule type" value="Genomic_DNA"/>
</dbReference>
<reference evidence="2 3" key="1">
    <citation type="submission" date="2020-08" db="EMBL/GenBank/DDBJ databases">
        <title>Genome sequence of Thermomonas brevis KACC 16975T.</title>
        <authorList>
            <person name="Hyun D.-W."/>
            <person name="Bae J.-W."/>
        </authorList>
    </citation>
    <scope>NUCLEOTIDE SEQUENCE [LARGE SCALE GENOMIC DNA]</scope>
    <source>
        <strain evidence="2 3">KACC 16975</strain>
    </source>
</reference>
<dbReference type="Proteomes" id="UP000515977">
    <property type="component" value="Chromosome"/>
</dbReference>
<dbReference type="CDD" id="cd16355">
    <property type="entry name" value="VOC_like"/>
    <property type="match status" value="1"/>
</dbReference>
<evidence type="ECO:0000313" key="3">
    <source>
        <dbReference type="Proteomes" id="UP000515977"/>
    </source>
</evidence>
<sequence length="143" mass="15923">MLVKHLTPILNVSDIQQSFSWFEKFGWKKGWDWGTPPTFGGVCSGHCEIFLCQNGQGGRGASGYPATFGPASNEAAEKAVWMSLWVDDVDAVYRRCLEQGIEVTWPPTDMPWNVREMHVRHPDGHVFRVSRGIEARDGASGDA</sequence>
<dbReference type="RefSeq" id="WP_187571761.1">
    <property type="nucleotide sequence ID" value="NZ_CP060711.1"/>
</dbReference>
<dbReference type="AlphaFoldDB" id="A0A7G9QXE3"/>
<protein>
    <submittedName>
        <fullName evidence="2">Bleomycin resistance family protein</fullName>
    </submittedName>
</protein>
<dbReference type="Pfam" id="PF00903">
    <property type="entry name" value="Glyoxalase"/>
    <property type="match status" value="1"/>
</dbReference>
<feature type="domain" description="VOC" evidence="1">
    <location>
        <begin position="2"/>
        <end position="132"/>
    </location>
</feature>
<accession>A0A7G9QXE3</accession>
<gene>
    <name evidence="2" type="ORF">H9L17_07835</name>
</gene>
<evidence type="ECO:0000313" key="2">
    <source>
        <dbReference type="EMBL" id="QNN48018.1"/>
    </source>
</evidence>
<name>A0A7G9QXE3_9GAMM</name>
<dbReference type="InterPro" id="IPR029068">
    <property type="entry name" value="Glyas_Bleomycin-R_OHBP_Dase"/>
</dbReference>
<evidence type="ECO:0000259" key="1">
    <source>
        <dbReference type="PROSITE" id="PS51819"/>
    </source>
</evidence>
<dbReference type="Gene3D" id="3.10.180.10">
    <property type="entry name" value="2,3-Dihydroxybiphenyl 1,2-Dioxygenase, domain 1"/>
    <property type="match status" value="1"/>
</dbReference>
<organism evidence="2 3">
    <name type="scientific">Thermomonas brevis</name>
    <dbReference type="NCBI Taxonomy" id="215691"/>
    <lineage>
        <taxon>Bacteria</taxon>
        <taxon>Pseudomonadati</taxon>
        <taxon>Pseudomonadota</taxon>
        <taxon>Gammaproteobacteria</taxon>
        <taxon>Lysobacterales</taxon>
        <taxon>Lysobacteraceae</taxon>
        <taxon>Thermomonas</taxon>
    </lineage>
</organism>
<proteinExistence type="predicted"/>
<dbReference type="SUPFAM" id="SSF54593">
    <property type="entry name" value="Glyoxalase/Bleomycin resistance protein/Dihydroxybiphenyl dioxygenase"/>
    <property type="match status" value="1"/>
</dbReference>
<dbReference type="PROSITE" id="PS51819">
    <property type="entry name" value="VOC"/>
    <property type="match status" value="1"/>
</dbReference>
<keyword evidence="3" id="KW-1185">Reference proteome</keyword>